<dbReference type="AlphaFoldDB" id="A0A3M7RT19"/>
<dbReference type="GO" id="GO:0005085">
    <property type="term" value="F:guanyl-nucleotide exchange factor activity"/>
    <property type="evidence" value="ECO:0007669"/>
    <property type="project" value="InterPro"/>
</dbReference>
<keyword evidence="2" id="KW-1185">Reference proteome</keyword>
<reference evidence="1 2" key="1">
    <citation type="journal article" date="2018" name="Sci. Rep.">
        <title>Genomic signatures of local adaptation to the degree of environmental predictability in rotifers.</title>
        <authorList>
            <person name="Franch-Gras L."/>
            <person name="Hahn C."/>
            <person name="Garcia-Roger E.M."/>
            <person name="Carmona M.J."/>
            <person name="Serra M."/>
            <person name="Gomez A."/>
        </authorList>
    </citation>
    <scope>NUCLEOTIDE SEQUENCE [LARGE SCALE GENOMIC DNA]</scope>
    <source>
        <strain evidence="1">HYR1</strain>
    </source>
</reference>
<dbReference type="InterPro" id="IPR026791">
    <property type="entry name" value="DOCK"/>
</dbReference>
<comment type="caution">
    <text evidence="1">The sequence shown here is derived from an EMBL/GenBank/DDBJ whole genome shotgun (WGS) entry which is preliminary data.</text>
</comment>
<sequence length="204" mass="22942">MNSTFGFVITAIHVFTKNSEISKIAPINVQIRTVYTGFSPLVNNLNRVNTLSSSNCPSFTSTSCNTTLLITDTLARWLLKPGEEDEGIIEIEEGEEEIDPGMPLSDMTALNNNSFNCASINPSHLEQQSITKSYLITRIDKFDSSEIKDLLKCLIFVLKNLNDDALLSVWYNYDDGEFSAFLTLLDLCLNTFKYRGKSNIHKHE</sequence>
<dbReference type="GO" id="GO:0007264">
    <property type="term" value="P:small GTPase-mediated signal transduction"/>
    <property type="evidence" value="ECO:0007669"/>
    <property type="project" value="InterPro"/>
</dbReference>
<dbReference type="EMBL" id="REGN01002737">
    <property type="protein sequence ID" value="RNA26478.1"/>
    <property type="molecule type" value="Genomic_DNA"/>
</dbReference>
<dbReference type="PANTHER" id="PTHR23317:SF26">
    <property type="entry name" value="ZIZIMIN, ISOFORM K"/>
    <property type="match status" value="1"/>
</dbReference>
<dbReference type="Proteomes" id="UP000276133">
    <property type="component" value="Unassembled WGS sequence"/>
</dbReference>
<organism evidence="1 2">
    <name type="scientific">Brachionus plicatilis</name>
    <name type="common">Marine rotifer</name>
    <name type="synonym">Brachionus muelleri</name>
    <dbReference type="NCBI Taxonomy" id="10195"/>
    <lineage>
        <taxon>Eukaryota</taxon>
        <taxon>Metazoa</taxon>
        <taxon>Spiralia</taxon>
        <taxon>Gnathifera</taxon>
        <taxon>Rotifera</taxon>
        <taxon>Eurotatoria</taxon>
        <taxon>Monogononta</taxon>
        <taxon>Pseudotrocha</taxon>
        <taxon>Ploima</taxon>
        <taxon>Brachionidae</taxon>
        <taxon>Brachionus</taxon>
    </lineage>
</organism>
<name>A0A3M7RT19_BRAPC</name>
<dbReference type="PANTHER" id="PTHR23317">
    <property type="entry name" value="DEDICATOR OF CYTOKINESIS DOCK"/>
    <property type="match status" value="1"/>
</dbReference>
<gene>
    <name evidence="1" type="ORF">BpHYR1_017683</name>
</gene>
<evidence type="ECO:0000313" key="1">
    <source>
        <dbReference type="EMBL" id="RNA26478.1"/>
    </source>
</evidence>
<accession>A0A3M7RT19</accession>
<dbReference type="STRING" id="10195.A0A3M7RT19"/>
<proteinExistence type="predicted"/>
<protein>
    <submittedName>
        <fullName evidence="1">Uncharacterized protein</fullName>
    </submittedName>
</protein>
<dbReference type="OrthoDB" id="47328at2759"/>
<evidence type="ECO:0000313" key="2">
    <source>
        <dbReference type="Proteomes" id="UP000276133"/>
    </source>
</evidence>